<protein>
    <submittedName>
        <fullName evidence="3">Lysozyme inhibitor LprI family protein</fullName>
    </submittedName>
</protein>
<accession>A0ABZ0W6K7</accession>
<name>A0ABZ0W6K7_9BACT</name>
<keyword evidence="1" id="KW-0732">Signal</keyword>
<dbReference type="EMBL" id="CP139960">
    <property type="protein sequence ID" value="WQD37755.1"/>
    <property type="molecule type" value="Genomic_DNA"/>
</dbReference>
<dbReference type="Proteomes" id="UP001325680">
    <property type="component" value="Chromosome"/>
</dbReference>
<organism evidence="3 4">
    <name type="scientific">Niabella yanshanensis</name>
    <dbReference type="NCBI Taxonomy" id="577386"/>
    <lineage>
        <taxon>Bacteria</taxon>
        <taxon>Pseudomonadati</taxon>
        <taxon>Bacteroidota</taxon>
        <taxon>Chitinophagia</taxon>
        <taxon>Chitinophagales</taxon>
        <taxon>Chitinophagaceae</taxon>
        <taxon>Niabella</taxon>
    </lineage>
</organism>
<feature type="signal peptide" evidence="1">
    <location>
        <begin position="1"/>
        <end position="20"/>
    </location>
</feature>
<sequence>MRTCSLLILWTICSVGNLCAQSAGQLIQKANTLYEQNKKKEAKVLYEKAARLSNTDAHFYLAYRYALPADDRLFHYKQAALAGHGAAMGYFLEYAFLRAESIYKADPFLALDVYEKGKKANPGMQLYDEAGTVKIIKYAVEAGPFDANAFVEKYRIDTGKLNQFYAVWEIAEEASRRKGRFADVDNKLLLQLVSRGGAVPAELKIAIDTTYKAWKEKQKFEFNICNYVTSGYGMGYCARRSEADSEEQINKRMAQLNAGLKNGSGQYLEPAYKAAANFLETKVWNEELHGGSGYAAWATASLVKQKREYVRLIENLNNGKVPEVAEIKDNDARLNTIYNGVLVKLRKKPLTDFNAEVNADGVRKTQRLWIPYRDATVALLHAMRPTISQQRWTNWITEQRIKELTIILNYQQ</sequence>
<evidence type="ECO:0000259" key="2">
    <source>
        <dbReference type="Pfam" id="PF07007"/>
    </source>
</evidence>
<feature type="chain" id="PRO_5046252272" evidence="1">
    <location>
        <begin position="21"/>
        <end position="412"/>
    </location>
</feature>
<proteinExistence type="predicted"/>
<evidence type="ECO:0000313" key="3">
    <source>
        <dbReference type="EMBL" id="WQD37755.1"/>
    </source>
</evidence>
<dbReference type="Gene3D" id="1.20.1270.180">
    <property type="match status" value="1"/>
</dbReference>
<dbReference type="InterPro" id="IPR009739">
    <property type="entry name" value="LprI-like_N"/>
</dbReference>
<dbReference type="RefSeq" id="WP_114790525.1">
    <property type="nucleotide sequence ID" value="NZ_CP139960.1"/>
</dbReference>
<evidence type="ECO:0000313" key="4">
    <source>
        <dbReference type="Proteomes" id="UP001325680"/>
    </source>
</evidence>
<evidence type="ECO:0000256" key="1">
    <source>
        <dbReference type="SAM" id="SignalP"/>
    </source>
</evidence>
<keyword evidence="4" id="KW-1185">Reference proteome</keyword>
<gene>
    <name evidence="3" type="ORF">U0035_18980</name>
</gene>
<dbReference type="Pfam" id="PF07007">
    <property type="entry name" value="LprI"/>
    <property type="match status" value="1"/>
</dbReference>
<feature type="domain" description="Lysozyme inhibitor LprI-like N-terminal" evidence="2">
    <location>
        <begin position="325"/>
        <end position="404"/>
    </location>
</feature>
<reference evidence="3 4" key="1">
    <citation type="submission" date="2023-12" db="EMBL/GenBank/DDBJ databases">
        <title>Genome sequencing and assembly of bacterial species from a model synthetic community.</title>
        <authorList>
            <person name="Hogle S.L."/>
        </authorList>
    </citation>
    <scope>NUCLEOTIDE SEQUENCE [LARGE SCALE GENOMIC DNA]</scope>
    <source>
        <strain evidence="3 4">HAMBI_3031</strain>
    </source>
</reference>